<dbReference type="EMBL" id="FNFM01000005">
    <property type="protein sequence ID" value="SDK20495.1"/>
    <property type="molecule type" value="Genomic_DNA"/>
</dbReference>
<dbReference type="PANTHER" id="PTHR36221">
    <property type="entry name" value="DUF742 DOMAIN-CONTAINING PROTEIN"/>
    <property type="match status" value="1"/>
</dbReference>
<evidence type="ECO:0000313" key="2">
    <source>
        <dbReference type="Proteomes" id="UP000199213"/>
    </source>
</evidence>
<name>A0A1G9A1M5_ACTMZ</name>
<dbReference type="RefSeq" id="WP_092627786.1">
    <property type="nucleotide sequence ID" value="NZ_FNFM01000005.1"/>
</dbReference>
<keyword evidence="2" id="KW-1185">Reference proteome</keyword>
<accession>A0A1G9A1M5</accession>
<evidence type="ECO:0008006" key="3">
    <source>
        <dbReference type="Google" id="ProtNLM"/>
    </source>
</evidence>
<dbReference type="Pfam" id="PF05331">
    <property type="entry name" value="DUF742"/>
    <property type="match status" value="1"/>
</dbReference>
<dbReference type="Proteomes" id="UP000199213">
    <property type="component" value="Unassembled WGS sequence"/>
</dbReference>
<evidence type="ECO:0000313" key="1">
    <source>
        <dbReference type="EMBL" id="SDK20495.1"/>
    </source>
</evidence>
<gene>
    <name evidence="1" type="ORF">SAMN04487820_105225</name>
</gene>
<reference evidence="2" key="1">
    <citation type="submission" date="2016-10" db="EMBL/GenBank/DDBJ databases">
        <authorList>
            <person name="Varghese N."/>
            <person name="Submissions S."/>
        </authorList>
    </citation>
    <scope>NUCLEOTIDE SEQUENCE [LARGE SCALE GENOMIC DNA]</scope>
    <source>
        <strain evidence="2">DSM 45460</strain>
    </source>
</reference>
<dbReference type="OrthoDB" id="3390328at2"/>
<protein>
    <recommendedName>
        <fullName evidence="3">DUF742 domain-containing protein</fullName>
    </recommendedName>
</protein>
<dbReference type="PANTHER" id="PTHR36221:SF1">
    <property type="entry name" value="DUF742 DOMAIN-CONTAINING PROTEIN"/>
    <property type="match status" value="1"/>
</dbReference>
<sequence length="118" mass="12646">MNAFDGQSPREQGIRPYLVTNGRTHPSAALDLLSMVRSTGQVPHDVLGPEHSQTLRLCRSPTTVAEVAGHLRQPAVVVKILLSDLIGTGAVTTHDPTATADVTPDLIEKVLHGLRSRL</sequence>
<proteinExistence type="predicted"/>
<dbReference type="AlphaFoldDB" id="A0A1G9A1M5"/>
<organism evidence="1 2">
    <name type="scientific">Actinopolyspora mzabensis</name>
    <dbReference type="NCBI Taxonomy" id="995066"/>
    <lineage>
        <taxon>Bacteria</taxon>
        <taxon>Bacillati</taxon>
        <taxon>Actinomycetota</taxon>
        <taxon>Actinomycetes</taxon>
        <taxon>Actinopolysporales</taxon>
        <taxon>Actinopolysporaceae</taxon>
        <taxon>Actinopolyspora</taxon>
    </lineage>
</organism>
<dbReference type="InterPro" id="IPR007995">
    <property type="entry name" value="DUF742"/>
</dbReference>